<keyword evidence="1" id="KW-1133">Transmembrane helix</keyword>
<protein>
    <submittedName>
        <fullName evidence="2">Uncharacterized protein</fullName>
    </submittedName>
</protein>
<name>A0A934HS39_9RHOB</name>
<dbReference type="AlphaFoldDB" id="A0A934HS39"/>
<gene>
    <name evidence="2" type="ORF">JAO82_08160</name>
</gene>
<organism evidence="2 3">
    <name type="scientific">Pontibaca salina</name>
    <dbReference type="NCBI Taxonomy" id="2795731"/>
    <lineage>
        <taxon>Bacteria</taxon>
        <taxon>Pseudomonadati</taxon>
        <taxon>Pseudomonadota</taxon>
        <taxon>Alphaproteobacteria</taxon>
        <taxon>Rhodobacterales</taxon>
        <taxon>Roseobacteraceae</taxon>
        <taxon>Pontibaca</taxon>
    </lineage>
</organism>
<comment type="caution">
    <text evidence="2">The sequence shown here is derived from an EMBL/GenBank/DDBJ whole genome shotgun (WGS) entry which is preliminary data.</text>
</comment>
<feature type="transmembrane region" description="Helical" evidence="1">
    <location>
        <begin position="7"/>
        <end position="29"/>
    </location>
</feature>
<feature type="transmembrane region" description="Helical" evidence="1">
    <location>
        <begin position="49"/>
        <end position="72"/>
    </location>
</feature>
<dbReference type="EMBL" id="JAEIJD010000005">
    <property type="protein sequence ID" value="MBI6629856.1"/>
    <property type="molecule type" value="Genomic_DNA"/>
</dbReference>
<accession>A0A934HS39</accession>
<keyword evidence="1" id="KW-0812">Transmembrane</keyword>
<proteinExistence type="predicted"/>
<dbReference type="RefSeq" id="WP_198685872.1">
    <property type="nucleotide sequence ID" value="NZ_JAEIJD010000005.1"/>
</dbReference>
<evidence type="ECO:0000313" key="2">
    <source>
        <dbReference type="EMBL" id="MBI6629856.1"/>
    </source>
</evidence>
<evidence type="ECO:0000313" key="3">
    <source>
        <dbReference type="Proteomes" id="UP000613255"/>
    </source>
</evidence>
<reference evidence="2" key="1">
    <citation type="submission" date="2020-12" db="EMBL/GenBank/DDBJ databases">
        <title>Pontibaca salina gen. nov., sp. nov., isolated from marine sediment.</title>
        <authorList>
            <person name="Bo J."/>
            <person name="Wang S."/>
            <person name="Song X."/>
            <person name="Du Z."/>
        </authorList>
    </citation>
    <scope>NUCLEOTIDE SEQUENCE</scope>
    <source>
        <strain evidence="2">S1109L</strain>
    </source>
</reference>
<dbReference type="Proteomes" id="UP000613255">
    <property type="component" value="Unassembled WGS sequence"/>
</dbReference>
<sequence length="106" mass="11957">MPKLVKLYIRHTLIGFGIAALFVGMLMWFDVMNLRSLIARSDVAFLAVFMLWFMHGIVFAGVQFAWAVMSLAEKPKGPRRGMPVLSELKPIPVPVKEASGRARRRV</sequence>
<keyword evidence="3" id="KW-1185">Reference proteome</keyword>
<evidence type="ECO:0000256" key="1">
    <source>
        <dbReference type="SAM" id="Phobius"/>
    </source>
</evidence>
<keyword evidence="1" id="KW-0472">Membrane</keyword>